<comment type="caution">
    <text evidence="3">The sequence shown here is derived from an EMBL/GenBank/DDBJ whole genome shotgun (WGS) entry which is preliminary data.</text>
</comment>
<dbReference type="AlphaFoldDB" id="A0A7W8HIC8"/>
<dbReference type="SUPFAM" id="SSF53474">
    <property type="entry name" value="alpha/beta-Hydrolases"/>
    <property type="match status" value="1"/>
</dbReference>
<evidence type="ECO:0000256" key="1">
    <source>
        <dbReference type="SAM" id="MobiDB-lite"/>
    </source>
</evidence>
<dbReference type="PANTHER" id="PTHR43798">
    <property type="entry name" value="MONOACYLGLYCEROL LIPASE"/>
    <property type="match status" value="1"/>
</dbReference>
<feature type="region of interest" description="Disordered" evidence="1">
    <location>
        <begin position="267"/>
        <end position="286"/>
    </location>
</feature>
<sequence>MHAASIHRVADAGPGVVCLHANPGTGAQWQTLSDRLLPDWRVVIPAAYGPTRVPFASTAQAPTLAQEIEALAPVFDAAGERFHLVGHSWGGALALRAALAYPDRVESVAVYEPALFGLAREADPDSPDLEALADLVHGGAQAVARGDHEGAARSFIDFWTNPGAFDAMPPPRRAQILGTIECIGSWWRVLSEDPTPLSAFAGLSVPVLVMTGRDTRAAARCVAEALVSAVPGAQVVRFDGLGHMGPLTHPERVLAVIEGFLSTRRSTGQVPKSTRRAAGQAERSELSDPGELSLVARWALDAASADDGRLLRPGVRGAGGGVRAPALLRPSSDPEAREGQVFDWPPV</sequence>
<keyword evidence="4" id="KW-1185">Reference proteome</keyword>
<reference evidence="3 4" key="1">
    <citation type="submission" date="2020-08" db="EMBL/GenBank/DDBJ databases">
        <title>Genomic Encyclopedia of Type Strains, Phase IV (KMG-IV): sequencing the most valuable type-strain genomes for metagenomic binning, comparative biology and taxonomic classification.</title>
        <authorList>
            <person name="Goeker M."/>
        </authorList>
    </citation>
    <scope>NUCLEOTIDE SEQUENCE [LARGE SCALE GENOMIC DNA]</scope>
    <source>
        <strain evidence="3 4">DSM 29781</strain>
    </source>
</reference>
<dbReference type="Gene3D" id="3.40.50.1820">
    <property type="entry name" value="alpha/beta hydrolase"/>
    <property type="match status" value="1"/>
</dbReference>
<evidence type="ECO:0000313" key="4">
    <source>
        <dbReference type="Proteomes" id="UP000532440"/>
    </source>
</evidence>
<accession>A0A7W8HIC8</accession>
<protein>
    <submittedName>
        <fullName evidence="3">Pimeloyl-ACP methyl ester carboxylesterase</fullName>
    </submittedName>
</protein>
<evidence type="ECO:0000259" key="2">
    <source>
        <dbReference type="Pfam" id="PF00561"/>
    </source>
</evidence>
<feature type="region of interest" description="Disordered" evidence="1">
    <location>
        <begin position="312"/>
        <end position="347"/>
    </location>
</feature>
<dbReference type="Proteomes" id="UP000532440">
    <property type="component" value="Unassembled WGS sequence"/>
</dbReference>
<dbReference type="RefSeq" id="WP_183968308.1">
    <property type="nucleotide sequence ID" value="NZ_BAABEW010000012.1"/>
</dbReference>
<proteinExistence type="predicted"/>
<dbReference type="InterPro" id="IPR000073">
    <property type="entry name" value="AB_hydrolase_1"/>
</dbReference>
<dbReference type="PANTHER" id="PTHR43798:SF33">
    <property type="entry name" value="HYDROLASE, PUTATIVE (AFU_ORTHOLOGUE AFUA_2G14860)-RELATED"/>
    <property type="match status" value="1"/>
</dbReference>
<dbReference type="EMBL" id="JACHGB010000005">
    <property type="protein sequence ID" value="MBB5272614.1"/>
    <property type="molecule type" value="Genomic_DNA"/>
</dbReference>
<dbReference type="InterPro" id="IPR050266">
    <property type="entry name" value="AB_hydrolase_sf"/>
</dbReference>
<evidence type="ECO:0000313" key="3">
    <source>
        <dbReference type="EMBL" id="MBB5272614.1"/>
    </source>
</evidence>
<dbReference type="InterPro" id="IPR029058">
    <property type="entry name" value="AB_hydrolase_fold"/>
</dbReference>
<dbReference type="Pfam" id="PF00561">
    <property type="entry name" value="Abhydrolase_1"/>
    <property type="match status" value="1"/>
</dbReference>
<dbReference type="GO" id="GO:0016020">
    <property type="term" value="C:membrane"/>
    <property type="evidence" value="ECO:0007669"/>
    <property type="project" value="TreeGrafter"/>
</dbReference>
<organism evidence="3 4">
    <name type="scientific">Quisquiliibacterium transsilvanicum</name>
    <dbReference type="NCBI Taxonomy" id="1549638"/>
    <lineage>
        <taxon>Bacteria</taxon>
        <taxon>Pseudomonadati</taxon>
        <taxon>Pseudomonadota</taxon>
        <taxon>Betaproteobacteria</taxon>
        <taxon>Burkholderiales</taxon>
        <taxon>Burkholderiaceae</taxon>
        <taxon>Quisquiliibacterium</taxon>
    </lineage>
</organism>
<feature type="domain" description="AB hydrolase-1" evidence="2">
    <location>
        <begin position="16"/>
        <end position="250"/>
    </location>
</feature>
<dbReference type="PRINTS" id="PR00111">
    <property type="entry name" value="ABHYDROLASE"/>
</dbReference>
<name>A0A7W8HIC8_9BURK</name>
<gene>
    <name evidence="3" type="ORF">HNQ70_002637</name>
</gene>